<feature type="compositionally biased region" description="Basic and acidic residues" evidence="1">
    <location>
        <begin position="52"/>
        <end position="63"/>
    </location>
</feature>
<feature type="compositionally biased region" description="Polar residues" evidence="1">
    <location>
        <begin position="27"/>
        <end position="36"/>
    </location>
</feature>
<name>A0A918FNL9_9ACTN</name>
<feature type="compositionally biased region" description="Low complexity" evidence="1">
    <location>
        <begin position="37"/>
        <end position="51"/>
    </location>
</feature>
<comment type="caution">
    <text evidence="2">The sequence shown here is derived from an EMBL/GenBank/DDBJ whole genome shotgun (WGS) entry which is preliminary data.</text>
</comment>
<reference evidence="2" key="1">
    <citation type="journal article" date="2014" name="Int. J. Syst. Evol. Microbiol.">
        <title>Complete genome sequence of Corynebacterium casei LMG S-19264T (=DSM 44701T), isolated from a smear-ripened cheese.</title>
        <authorList>
            <consortium name="US DOE Joint Genome Institute (JGI-PGF)"/>
            <person name="Walter F."/>
            <person name="Albersmeier A."/>
            <person name="Kalinowski J."/>
            <person name="Ruckert C."/>
        </authorList>
    </citation>
    <scope>NUCLEOTIDE SEQUENCE</scope>
    <source>
        <strain evidence="2">JCM 4346</strain>
    </source>
</reference>
<reference evidence="2" key="2">
    <citation type="submission" date="2020-09" db="EMBL/GenBank/DDBJ databases">
        <authorList>
            <person name="Sun Q."/>
            <person name="Ohkuma M."/>
        </authorList>
    </citation>
    <scope>NUCLEOTIDE SEQUENCE</scope>
    <source>
        <strain evidence="2">JCM 4346</strain>
    </source>
</reference>
<gene>
    <name evidence="2" type="ORF">GCM10010251_89910</name>
</gene>
<evidence type="ECO:0000256" key="1">
    <source>
        <dbReference type="SAM" id="MobiDB-lite"/>
    </source>
</evidence>
<feature type="region of interest" description="Disordered" evidence="1">
    <location>
        <begin position="27"/>
        <end position="63"/>
    </location>
</feature>
<accession>A0A918FNL9</accession>
<dbReference type="AlphaFoldDB" id="A0A918FNL9"/>
<protein>
    <submittedName>
        <fullName evidence="2">Uncharacterized protein</fullName>
    </submittedName>
</protein>
<sequence length="63" mass="6120">MKGGVPETPTPSVAGAVPAVVRYTAATEGSHTQISSAVPAGAGTPAPAMTVNDRESGGSRELA</sequence>
<dbReference type="Proteomes" id="UP000658320">
    <property type="component" value="Unassembled WGS sequence"/>
</dbReference>
<evidence type="ECO:0000313" key="3">
    <source>
        <dbReference type="Proteomes" id="UP000658320"/>
    </source>
</evidence>
<proteinExistence type="predicted"/>
<dbReference type="EMBL" id="BMSX01000037">
    <property type="protein sequence ID" value="GGR59172.1"/>
    <property type="molecule type" value="Genomic_DNA"/>
</dbReference>
<evidence type="ECO:0000313" key="2">
    <source>
        <dbReference type="EMBL" id="GGR59172.1"/>
    </source>
</evidence>
<organism evidence="2 3">
    <name type="scientific">Streptomyces aurantiogriseus</name>
    <dbReference type="NCBI Taxonomy" id="66870"/>
    <lineage>
        <taxon>Bacteria</taxon>
        <taxon>Bacillati</taxon>
        <taxon>Actinomycetota</taxon>
        <taxon>Actinomycetes</taxon>
        <taxon>Kitasatosporales</taxon>
        <taxon>Streptomycetaceae</taxon>
        <taxon>Streptomyces</taxon>
    </lineage>
</organism>
<keyword evidence="3" id="KW-1185">Reference proteome</keyword>